<proteinExistence type="predicted"/>
<comment type="caution">
    <text evidence="2">The sequence shown here is derived from an EMBL/GenBank/DDBJ whole genome shotgun (WGS) entry which is preliminary data.</text>
</comment>
<accession>A0A8J4PTF4</accession>
<keyword evidence="3" id="KW-1185">Reference proteome</keyword>
<dbReference type="PANTHER" id="PTHR47938">
    <property type="entry name" value="RESPIRATORY COMPLEX I CHAPERONE (CIA84), PUTATIVE (AFU_ORTHOLOGUE AFUA_2G06020)-RELATED"/>
    <property type="match status" value="1"/>
</dbReference>
<dbReference type="AlphaFoldDB" id="A0A8J4PTF4"/>
<gene>
    <name evidence="2" type="ORF">CYY_004373</name>
</gene>
<name>A0A8J4PTF4_9MYCE</name>
<evidence type="ECO:0000313" key="2">
    <source>
        <dbReference type="EMBL" id="KAF2074313.1"/>
    </source>
</evidence>
<dbReference type="OrthoDB" id="21355at2759"/>
<evidence type="ECO:0000313" key="3">
    <source>
        <dbReference type="Proteomes" id="UP000695562"/>
    </source>
</evidence>
<sequence>MNRLTNSRTTKQIACISTSSIIQQLTTMSLSSSGLPYHANQTQTTSNLLYKTLFSNDRNKYTTTSNGPSGGSNTNEFAVFKFHKKKNTENKNNFTNNNNNNSYNRKPNNIKMGQMDKMVLISKTKELFKTDQKAALALLQQSLNLKRFQHHDIEVLFVWTISNGYLANIDIVNLFLEEFVSVNNVLNVSKLMNICYAKKIEMNLTTFETLIKYFTISNMKQNVDNLLARLDQSGLEKNPNTTYNILVDAYVYLGDMESALYYFNLVPSKIRNNLNSIIQYYIKTNQKKEAVDFLKTNIKDFPVFLESIFFSNFLKALDFDEITNIMDYLFQERLVDMQLLQTIISSQDHSIGALLLSRYNASDQVLLHLKVIKKAILRNDLKECLSLLKHMQDNNIQPSIPTLQSIISLCIAQNHREGLEQVVHHASILDPKANRFSSLIFYNQIKENTEIFQMLIGKLESMPITYIDMITDQIIRNFLQLGHYDLALHWYSERAMKYQISPSPILYSRFIAFHNLHNQIKLEDFWRHQRYELLKTEEFTFYEPFNIDQTISFIENFLVEQQQMEQLNSPITNDAQLKLQKHLHHQIQLKILSSKTTTNNNNNNNNRGSASIVDLKRRVYNPYFASHLPLSKDSIYGKNVKITMSDADINLQLSIDNRDIDKIIETILASYSNSFMPQGTLLLKGYLLVLEVDKEKYLYLLNHTPTFIRAMVHNMNFYDNLIRSDIDNALALIQQESPAFLTQNIVDSILQSLADRGRLDICMTLINLILTLDMKIKSIPYIFNKFLSQDAPTIDTSIVVPTLKTMEMKSTAEYGEYVKKSLLKLLIQRNLLQEAQDIFSSFEGQFCPITIVLGVELYSKLFPIPPVSNLNQWFTILNQTEKSKVRPLYFYQGLFKALLNQNQKEIIFKFLEKDFKSIKNDINPYMLDSILKCSSNPNFHALIVKGADPPINQLLVDSFNIISQANQQLNDPQITKILKTSQIVNPIYPPLSQESEMFMGQFLVNTLINRQKILRPTFDLNVISSIFNNTPQSVKECDIELKKYAQGISYLY</sequence>
<dbReference type="EMBL" id="AJWJ01000153">
    <property type="protein sequence ID" value="KAF2074313.1"/>
    <property type="molecule type" value="Genomic_DNA"/>
</dbReference>
<dbReference type="Gene3D" id="1.25.40.10">
    <property type="entry name" value="Tetratricopeptide repeat domain"/>
    <property type="match status" value="1"/>
</dbReference>
<dbReference type="GO" id="GO:0003729">
    <property type="term" value="F:mRNA binding"/>
    <property type="evidence" value="ECO:0007669"/>
    <property type="project" value="TreeGrafter"/>
</dbReference>
<reference evidence="2" key="1">
    <citation type="submission" date="2020-01" db="EMBL/GenBank/DDBJ databases">
        <title>Development of genomics and gene disruption for Polysphondylium violaceum indicates a role for the polyketide synthase stlB in stalk morphogenesis.</title>
        <authorList>
            <person name="Narita B."/>
            <person name="Kawabe Y."/>
            <person name="Kin K."/>
            <person name="Saito T."/>
            <person name="Gibbs R."/>
            <person name="Kuspa A."/>
            <person name="Muzny D."/>
            <person name="Queller D."/>
            <person name="Richards S."/>
            <person name="Strassman J."/>
            <person name="Sucgang R."/>
            <person name="Worley K."/>
            <person name="Schaap P."/>
        </authorList>
    </citation>
    <scope>NUCLEOTIDE SEQUENCE</scope>
    <source>
        <strain evidence="2">QSvi11</strain>
    </source>
</reference>
<dbReference type="Pfam" id="PF01535">
    <property type="entry name" value="PPR"/>
    <property type="match status" value="1"/>
</dbReference>
<feature type="region of interest" description="Disordered" evidence="1">
    <location>
        <begin position="88"/>
        <end position="108"/>
    </location>
</feature>
<protein>
    <submittedName>
        <fullName evidence="2">Uncharacterized protein</fullName>
    </submittedName>
</protein>
<dbReference type="NCBIfam" id="TIGR00756">
    <property type="entry name" value="PPR"/>
    <property type="match status" value="1"/>
</dbReference>
<evidence type="ECO:0000256" key="1">
    <source>
        <dbReference type="SAM" id="MobiDB-lite"/>
    </source>
</evidence>
<dbReference type="Proteomes" id="UP000695562">
    <property type="component" value="Unassembled WGS sequence"/>
</dbReference>
<dbReference type="InterPro" id="IPR002885">
    <property type="entry name" value="PPR_rpt"/>
</dbReference>
<feature type="compositionally biased region" description="Low complexity" evidence="1">
    <location>
        <begin position="90"/>
        <end position="108"/>
    </location>
</feature>
<dbReference type="PANTHER" id="PTHR47938:SF35">
    <property type="entry name" value="PENTATRICOPEPTIDE REPEAT-CONTAINING PROTEIN 4, MITOCHONDRIAL-RELATED"/>
    <property type="match status" value="1"/>
</dbReference>
<dbReference type="InterPro" id="IPR011990">
    <property type="entry name" value="TPR-like_helical_dom_sf"/>
</dbReference>
<organism evidence="2 3">
    <name type="scientific">Polysphondylium violaceum</name>
    <dbReference type="NCBI Taxonomy" id="133409"/>
    <lineage>
        <taxon>Eukaryota</taxon>
        <taxon>Amoebozoa</taxon>
        <taxon>Evosea</taxon>
        <taxon>Eumycetozoa</taxon>
        <taxon>Dictyostelia</taxon>
        <taxon>Dictyosteliales</taxon>
        <taxon>Dictyosteliaceae</taxon>
        <taxon>Polysphondylium</taxon>
    </lineage>
</organism>